<dbReference type="EMBL" id="CAJNDS010000558">
    <property type="protein sequence ID" value="CAE7218365.1"/>
    <property type="molecule type" value="Genomic_DNA"/>
</dbReference>
<dbReference type="SUPFAM" id="SSF81324">
    <property type="entry name" value="Voltage-gated potassium channels"/>
    <property type="match status" value="1"/>
</dbReference>
<feature type="transmembrane region" description="Helical" evidence="6">
    <location>
        <begin position="238"/>
        <end position="257"/>
    </location>
</feature>
<comment type="subcellular location">
    <subcellularLocation>
        <location evidence="1">Membrane</location>
        <topology evidence="1">Multi-pass membrane protein</topology>
    </subcellularLocation>
</comment>
<evidence type="ECO:0000313" key="9">
    <source>
        <dbReference type="Proteomes" id="UP000604046"/>
    </source>
</evidence>
<evidence type="ECO:0000256" key="2">
    <source>
        <dbReference type="ARBA" id="ARBA00022692"/>
    </source>
</evidence>
<dbReference type="InterPro" id="IPR005821">
    <property type="entry name" value="Ion_trans_dom"/>
</dbReference>
<name>A0A812JYA6_9DINO</name>
<dbReference type="PANTHER" id="PTHR45689">
    <property type="entry name" value="I[[H]] CHANNEL, ISOFORM E"/>
    <property type="match status" value="1"/>
</dbReference>
<accession>A0A812JYA6</accession>
<feature type="transmembrane region" description="Helical" evidence="6">
    <location>
        <begin position="418"/>
        <end position="446"/>
    </location>
</feature>
<protein>
    <submittedName>
        <fullName evidence="8">Hcn4 protein</fullName>
    </submittedName>
</protein>
<dbReference type="GO" id="GO:0035725">
    <property type="term" value="P:sodium ion transmembrane transport"/>
    <property type="evidence" value="ECO:0007669"/>
    <property type="project" value="TreeGrafter"/>
</dbReference>
<dbReference type="SUPFAM" id="SSF51206">
    <property type="entry name" value="cAMP-binding domain-like"/>
    <property type="match status" value="1"/>
</dbReference>
<feature type="region of interest" description="Disordered" evidence="5">
    <location>
        <begin position="56"/>
        <end position="113"/>
    </location>
</feature>
<proteinExistence type="predicted"/>
<dbReference type="PANTHER" id="PTHR45689:SF5">
    <property type="entry name" value="I[[H]] CHANNEL, ISOFORM E"/>
    <property type="match status" value="1"/>
</dbReference>
<dbReference type="InterPro" id="IPR051413">
    <property type="entry name" value="K/Na_HCN_channel"/>
</dbReference>
<sequence length="710" mass="80691">MDAFPMEGNAKHLYSFWDLHRMLAEWYVADVQRGTSVSVPGIPFQARKRSSICNIQPMDEPVDPSRLHAGSGQNDRRSSRRLSICVVASPHSQPDEPTALPIPRAPDPPDGDLTSLNGTKALLQSLLSLHRSEADEGDADSDISISDIQLKTHACWHDNAYVKTAQKNKKSTMNQTWAANSHSPMGGSTQRRCVMHPNSTFRSFWNLLVAAFVMYDLLVIPLLVFTLPSWLSRYPVSLLVRIFWSLDFILTFITGYYRKGFLIMEPCKVVRHYAQTWMLFDLSLIFIDWIVDILDQLAAESTSELSRSSRMLRLLRLVRVMRAMKLRQGFMAIQDLIHSQTASLYLNFMVSLGQLLMLIHWVACGWFGVTWLHTENWVASTGMSERDSGFQYLACVLWSFCQLGVGESPLQPTNTTEMILNSFIAFTSLITAAMLISTMGSLIAGLRMIHEDEVSQFRLLRRYLQQYSIPQDLGHRITQFLQHQYTERQYARSLHMQVPLLDLLSRPMFEELQFERHRPALCKIGAIKVLLKEGDAYCHSVLHRMANDSLHPTLAAKGDAIFVAGDIANTSYLKMSGCLNYYKDETEQLLDDSHWVSEICLWAPWVHMGELVAHATSEVLCLDALKFCTTLAERSDTHGAASRYARRFVEVMQMQGILSDVFVDCQQEVESTDEQLHFDMVLPAALRRLLKQQRTSGQVHPLMESDVSAK</sequence>
<evidence type="ECO:0000256" key="1">
    <source>
        <dbReference type="ARBA" id="ARBA00004141"/>
    </source>
</evidence>
<keyword evidence="9" id="KW-1185">Reference proteome</keyword>
<feature type="transmembrane region" description="Helical" evidence="6">
    <location>
        <begin position="204"/>
        <end position="226"/>
    </location>
</feature>
<dbReference type="Proteomes" id="UP000604046">
    <property type="component" value="Unassembled WGS sequence"/>
</dbReference>
<evidence type="ECO:0000256" key="4">
    <source>
        <dbReference type="ARBA" id="ARBA00023136"/>
    </source>
</evidence>
<keyword evidence="4 6" id="KW-0472">Membrane</keyword>
<comment type="caution">
    <text evidence="8">The sequence shown here is derived from an EMBL/GenBank/DDBJ whole genome shotgun (WGS) entry which is preliminary data.</text>
</comment>
<evidence type="ECO:0000313" key="8">
    <source>
        <dbReference type="EMBL" id="CAE7218365.1"/>
    </source>
</evidence>
<dbReference type="GO" id="GO:0098855">
    <property type="term" value="C:HCN channel complex"/>
    <property type="evidence" value="ECO:0007669"/>
    <property type="project" value="TreeGrafter"/>
</dbReference>
<feature type="transmembrane region" description="Helical" evidence="6">
    <location>
        <begin position="344"/>
        <end position="369"/>
    </location>
</feature>
<keyword evidence="3 6" id="KW-1133">Transmembrane helix</keyword>
<feature type="domain" description="Ion transport" evidence="7">
    <location>
        <begin position="203"/>
        <end position="444"/>
    </location>
</feature>
<dbReference type="InterPro" id="IPR018490">
    <property type="entry name" value="cNMP-bd_dom_sf"/>
</dbReference>
<keyword evidence="2 6" id="KW-0812">Transmembrane</keyword>
<gene>
    <name evidence="8" type="primary">Hcn4</name>
    <name evidence="8" type="ORF">SNAT2548_LOCUS7849</name>
</gene>
<dbReference type="OrthoDB" id="421226at2759"/>
<dbReference type="GO" id="GO:0003254">
    <property type="term" value="P:regulation of membrane depolarization"/>
    <property type="evidence" value="ECO:0007669"/>
    <property type="project" value="TreeGrafter"/>
</dbReference>
<evidence type="ECO:0000259" key="7">
    <source>
        <dbReference type="Pfam" id="PF00520"/>
    </source>
</evidence>
<feature type="transmembrane region" description="Helical" evidence="6">
    <location>
        <begin position="389"/>
        <end position="406"/>
    </location>
</feature>
<dbReference type="AlphaFoldDB" id="A0A812JYA6"/>
<evidence type="ECO:0000256" key="3">
    <source>
        <dbReference type="ARBA" id="ARBA00022989"/>
    </source>
</evidence>
<dbReference type="Gene3D" id="1.10.287.70">
    <property type="match status" value="1"/>
</dbReference>
<organism evidence="8 9">
    <name type="scientific">Symbiodinium natans</name>
    <dbReference type="NCBI Taxonomy" id="878477"/>
    <lineage>
        <taxon>Eukaryota</taxon>
        <taxon>Sar</taxon>
        <taxon>Alveolata</taxon>
        <taxon>Dinophyceae</taxon>
        <taxon>Suessiales</taxon>
        <taxon>Symbiodiniaceae</taxon>
        <taxon>Symbiodinium</taxon>
    </lineage>
</organism>
<dbReference type="Pfam" id="PF00520">
    <property type="entry name" value="Ion_trans"/>
    <property type="match status" value="1"/>
</dbReference>
<reference evidence="8" key="1">
    <citation type="submission" date="2021-02" db="EMBL/GenBank/DDBJ databases">
        <authorList>
            <person name="Dougan E. K."/>
            <person name="Rhodes N."/>
            <person name="Thang M."/>
            <person name="Chan C."/>
        </authorList>
    </citation>
    <scope>NUCLEOTIDE SEQUENCE</scope>
</reference>
<dbReference type="GO" id="GO:0005249">
    <property type="term" value="F:voltage-gated potassium channel activity"/>
    <property type="evidence" value="ECO:0007669"/>
    <property type="project" value="TreeGrafter"/>
</dbReference>
<evidence type="ECO:0000256" key="5">
    <source>
        <dbReference type="SAM" id="MobiDB-lite"/>
    </source>
</evidence>
<evidence type="ECO:0000256" key="6">
    <source>
        <dbReference type="SAM" id="Phobius"/>
    </source>
</evidence>